<evidence type="ECO:0000313" key="3">
    <source>
        <dbReference type="Proteomes" id="UP000439903"/>
    </source>
</evidence>
<keyword evidence="3" id="KW-1185">Reference proteome</keyword>
<dbReference type="AlphaFoldDB" id="A0A8H4A7L4"/>
<organism evidence="2 3">
    <name type="scientific">Gigaspora margarita</name>
    <dbReference type="NCBI Taxonomy" id="4874"/>
    <lineage>
        <taxon>Eukaryota</taxon>
        <taxon>Fungi</taxon>
        <taxon>Fungi incertae sedis</taxon>
        <taxon>Mucoromycota</taxon>
        <taxon>Glomeromycotina</taxon>
        <taxon>Glomeromycetes</taxon>
        <taxon>Diversisporales</taxon>
        <taxon>Gigasporaceae</taxon>
        <taxon>Gigaspora</taxon>
    </lineage>
</organism>
<sequence length="118" mass="13765">MKQNARSLRFVDMKYNGSIGYKKVNRKSSLRSKGIVSINMSGQGKPNIEEKTKFKFNPEGPDEGKTGRDECDKDEMKMFERQQRSTKMGHIEGTYKVKCRYENGERDENEKVKKEKEC</sequence>
<dbReference type="EMBL" id="WTPW01001136">
    <property type="protein sequence ID" value="KAF0453755.1"/>
    <property type="molecule type" value="Genomic_DNA"/>
</dbReference>
<gene>
    <name evidence="2" type="ORF">F8M41_001679</name>
</gene>
<reference evidence="2 3" key="1">
    <citation type="journal article" date="2019" name="Environ. Microbiol.">
        <title>At the nexus of three kingdoms: the genome of the mycorrhizal fungus Gigaspora margarita provides insights into plant, endobacterial and fungal interactions.</title>
        <authorList>
            <person name="Venice F."/>
            <person name="Ghignone S."/>
            <person name="Salvioli di Fossalunga A."/>
            <person name="Amselem J."/>
            <person name="Novero M."/>
            <person name="Xianan X."/>
            <person name="Sedzielewska Toro K."/>
            <person name="Morin E."/>
            <person name="Lipzen A."/>
            <person name="Grigoriev I.V."/>
            <person name="Henrissat B."/>
            <person name="Martin F.M."/>
            <person name="Bonfante P."/>
        </authorList>
    </citation>
    <scope>NUCLEOTIDE SEQUENCE [LARGE SCALE GENOMIC DNA]</scope>
    <source>
        <strain evidence="2 3">BEG34</strain>
    </source>
</reference>
<dbReference type="Proteomes" id="UP000439903">
    <property type="component" value="Unassembled WGS sequence"/>
</dbReference>
<accession>A0A8H4A7L4</accession>
<proteinExistence type="predicted"/>
<comment type="caution">
    <text evidence="2">The sequence shown here is derived from an EMBL/GenBank/DDBJ whole genome shotgun (WGS) entry which is preliminary data.</text>
</comment>
<name>A0A8H4A7L4_GIGMA</name>
<evidence type="ECO:0000256" key="1">
    <source>
        <dbReference type="SAM" id="MobiDB-lite"/>
    </source>
</evidence>
<evidence type="ECO:0000313" key="2">
    <source>
        <dbReference type="EMBL" id="KAF0453755.1"/>
    </source>
</evidence>
<protein>
    <submittedName>
        <fullName evidence="2">Uncharacterized protein</fullName>
    </submittedName>
</protein>
<feature type="region of interest" description="Disordered" evidence="1">
    <location>
        <begin position="38"/>
        <end position="70"/>
    </location>
</feature>